<dbReference type="Proteomes" id="UP000054826">
    <property type="component" value="Unassembled WGS sequence"/>
</dbReference>
<evidence type="ECO:0000313" key="2">
    <source>
        <dbReference type="EMBL" id="KRZ12532.1"/>
    </source>
</evidence>
<organism evidence="1 4">
    <name type="scientific">Trichinella pseudospiralis</name>
    <name type="common">Parasitic roundworm</name>
    <dbReference type="NCBI Taxonomy" id="6337"/>
    <lineage>
        <taxon>Eukaryota</taxon>
        <taxon>Metazoa</taxon>
        <taxon>Ecdysozoa</taxon>
        <taxon>Nematoda</taxon>
        <taxon>Enoplea</taxon>
        <taxon>Dorylaimia</taxon>
        <taxon>Trichinellida</taxon>
        <taxon>Trichinellidae</taxon>
        <taxon>Trichinella</taxon>
    </lineage>
</organism>
<dbReference type="EMBL" id="JYDV01000003">
    <property type="protein sequence ID" value="KRZ45313.1"/>
    <property type="molecule type" value="Genomic_DNA"/>
</dbReference>
<evidence type="ECO:0000313" key="3">
    <source>
        <dbReference type="EMBL" id="KRZ45313.1"/>
    </source>
</evidence>
<dbReference type="Proteomes" id="UP000054805">
    <property type="component" value="Unassembled WGS sequence"/>
</dbReference>
<reference evidence="4 5" key="1">
    <citation type="submission" date="2015-01" db="EMBL/GenBank/DDBJ databases">
        <title>Evolution of Trichinella species and genotypes.</title>
        <authorList>
            <person name="Korhonen P.K."/>
            <person name="Edoardo P."/>
            <person name="Giuseppe L.R."/>
            <person name="Gasser R.B."/>
        </authorList>
    </citation>
    <scope>NUCLEOTIDE SEQUENCE [LARGE SCALE GENOMIC DNA]</scope>
    <source>
        <strain evidence="1">ISS13</strain>
        <strain evidence="3">ISS176</strain>
        <strain evidence="2">ISS588</strain>
    </source>
</reference>
<dbReference type="EMBL" id="JYDS01000340">
    <property type="protein sequence ID" value="KRZ12532.1"/>
    <property type="molecule type" value="Genomic_DNA"/>
</dbReference>
<evidence type="ECO:0000313" key="4">
    <source>
        <dbReference type="Proteomes" id="UP000054632"/>
    </source>
</evidence>
<evidence type="ECO:0000313" key="5">
    <source>
        <dbReference type="Proteomes" id="UP000054805"/>
    </source>
</evidence>
<dbReference type="EMBL" id="JYDR01000010">
    <property type="protein sequence ID" value="KRY76719.1"/>
    <property type="molecule type" value="Genomic_DNA"/>
</dbReference>
<dbReference type="AlphaFoldDB" id="A0A0V1ESJ2"/>
<comment type="caution">
    <text evidence="1">The sequence shown here is derived from an EMBL/GenBank/DDBJ whole genome shotgun (WGS) entry which is preliminary data.</text>
</comment>
<dbReference type="Proteomes" id="UP000054632">
    <property type="component" value="Unassembled WGS sequence"/>
</dbReference>
<keyword evidence="5" id="KW-1185">Reference proteome</keyword>
<accession>A0A0V1ESJ2</accession>
<gene>
    <name evidence="1" type="ORF">T4A_6825</name>
    <name evidence="2" type="ORF">T4B_2191</name>
    <name evidence="3" type="ORF">T4C_1533</name>
</gene>
<evidence type="ECO:0000313" key="1">
    <source>
        <dbReference type="EMBL" id="KRY76719.1"/>
    </source>
</evidence>
<name>A0A0V1ESJ2_TRIPS</name>
<proteinExistence type="predicted"/>
<sequence length="62" mass="7234">MTMLTYKKMENITSFEFAIFWSSFFPAALSDRSESAKYLLKRFPTAAAFHKLQEMISCLLRS</sequence>
<protein>
    <submittedName>
        <fullName evidence="1">Uncharacterized protein</fullName>
    </submittedName>
</protein>